<organism evidence="1 2">
    <name type="scientific">Streptomonospora salina</name>
    <dbReference type="NCBI Taxonomy" id="104205"/>
    <lineage>
        <taxon>Bacteria</taxon>
        <taxon>Bacillati</taxon>
        <taxon>Actinomycetota</taxon>
        <taxon>Actinomycetes</taxon>
        <taxon>Streptosporangiales</taxon>
        <taxon>Nocardiopsidaceae</taxon>
        <taxon>Streptomonospora</taxon>
    </lineage>
</organism>
<proteinExistence type="predicted"/>
<accession>A0A841ED49</accession>
<dbReference type="Proteomes" id="UP000578077">
    <property type="component" value="Unassembled WGS sequence"/>
</dbReference>
<protein>
    <submittedName>
        <fullName evidence="1">Uncharacterized protein</fullName>
    </submittedName>
</protein>
<gene>
    <name evidence="1" type="ORF">HNR25_004745</name>
</gene>
<dbReference type="RefSeq" id="WP_184639822.1">
    <property type="nucleotide sequence ID" value="NZ_BAABKT010000017.1"/>
</dbReference>
<keyword evidence="2" id="KW-1185">Reference proteome</keyword>
<evidence type="ECO:0000313" key="1">
    <source>
        <dbReference type="EMBL" id="MBB6000916.1"/>
    </source>
</evidence>
<comment type="caution">
    <text evidence="1">The sequence shown here is derived from an EMBL/GenBank/DDBJ whole genome shotgun (WGS) entry which is preliminary data.</text>
</comment>
<dbReference type="AlphaFoldDB" id="A0A841ED49"/>
<sequence length="46" mass="4862">MHESSGKVSGYARSGWDAHGLSVRTAPAFTALTRARSVDSYGRPAP</sequence>
<name>A0A841ED49_9ACTN</name>
<reference evidence="1 2" key="1">
    <citation type="submission" date="2020-08" db="EMBL/GenBank/DDBJ databases">
        <title>Sequencing the genomes of 1000 actinobacteria strains.</title>
        <authorList>
            <person name="Klenk H.-P."/>
        </authorList>
    </citation>
    <scope>NUCLEOTIDE SEQUENCE [LARGE SCALE GENOMIC DNA]</scope>
    <source>
        <strain evidence="1 2">DSM 44593</strain>
    </source>
</reference>
<evidence type="ECO:0000313" key="2">
    <source>
        <dbReference type="Proteomes" id="UP000578077"/>
    </source>
</evidence>
<dbReference type="EMBL" id="JACHLY010000002">
    <property type="protein sequence ID" value="MBB6000916.1"/>
    <property type="molecule type" value="Genomic_DNA"/>
</dbReference>